<evidence type="ECO:0000313" key="3">
    <source>
        <dbReference type="EMBL" id="MBA9003474.1"/>
    </source>
</evidence>
<keyword evidence="4" id="KW-1185">Reference proteome</keyword>
<dbReference type="PANTHER" id="PTHR30007">
    <property type="entry name" value="PHP DOMAIN PROTEIN"/>
    <property type="match status" value="1"/>
</dbReference>
<dbReference type="GO" id="GO:0006313">
    <property type="term" value="P:DNA transposition"/>
    <property type="evidence" value="ECO:0007669"/>
    <property type="project" value="InterPro"/>
</dbReference>
<dbReference type="InterPro" id="IPR002559">
    <property type="entry name" value="Transposase_11"/>
</dbReference>
<evidence type="ECO:0000259" key="1">
    <source>
        <dbReference type="Pfam" id="PF01609"/>
    </source>
</evidence>
<dbReference type="NCBIfam" id="NF033580">
    <property type="entry name" value="transpos_IS5_3"/>
    <property type="match status" value="1"/>
</dbReference>
<dbReference type="EMBL" id="JACJII010000001">
    <property type="protein sequence ID" value="MBA9003474.1"/>
    <property type="molecule type" value="Genomic_DNA"/>
</dbReference>
<evidence type="ECO:0000313" key="2">
    <source>
        <dbReference type="EMBL" id="MBA9003207.1"/>
    </source>
</evidence>
<accession>A0A7W3MX00</accession>
<gene>
    <name evidence="2" type="ORF">HNR21_002089</name>
    <name evidence="3" type="ORF">HNR21_002356</name>
</gene>
<evidence type="ECO:0000313" key="4">
    <source>
        <dbReference type="Proteomes" id="UP000539313"/>
    </source>
</evidence>
<organism evidence="3 4">
    <name type="scientific">Thermomonospora cellulosilytica</name>
    <dbReference type="NCBI Taxonomy" id="1411118"/>
    <lineage>
        <taxon>Bacteria</taxon>
        <taxon>Bacillati</taxon>
        <taxon>Actinomycetota</taxon>
        <taxon>Actinomycetes</taxon>
        <taxon>Streptosporangiales</taxon>
        <taxon>Thermomonosporaceae</taxon>
        <taxon>Thermomonospora</taxon>
    </lineage>
</organism>
<dbReference type="Pfam" id="PF01609">
    <property type="entry name" value="DDE_Tnp_1"/>
    <property type="match status" value="1"/>
</dbReference>
<reference evidence="3 4" key="1">
    <citation type="submission" date="2020-08" db="EMBL/GenBank/DDBJ databases">
        <title>Sequencing the genomes of 1000 actinobacteria strains.</title>
        <authorList>
            <person name="Klenk H.-P."/>
        </authorList>
    </citation>
    <scope>NUCLEOTIDE SEQUENCE [LARGE SCALE GENOMIC DNA]</scope>
    <source>
        <strain evidence="3 4">DSM 45823</strain>
    </source>
</reference>
<dbReference type="GO" id="GO:0003677">
    <property type="term" value="F:DNA binding"/>
    <property type="evidence" value="ECO:0007669"/>
    <property type="project" value="InterPro"/>
</dbReference>
<sequence length="146" mass="16835">MDRGKPGSKLHVLSDRRGLPLMVGLSAGDVHDGHGLRPMVAGHMRQASEKGPSRRIGKLHADKAYDQTDLRRWLARQRIKPRIARKGIEPDDRLGRHRWVVERTIAWLLGYRRLTLRYERHPRNYLAFLGLAAALTCYKRLIKLTT</sequence>
<dbReference type="Proteomes" id="UP000539313">
    <property type="component" value="Unassembled WGS sequence"/>
</dbReference>
<protein>
    <submittedName>
        <fullName evidence="3">Transposase</fullName>
    </submittedName>
</protein>
<comment type="caution">
    <text evidence="3">The sequence shown here is derived from an EMBL/GenBank/DDBJ whole genome shotgun (WGS) entry which is preliminary data.</text>
</comment>
<dbReference type="EMBL" id="JACJII010000001">
    <property type="protein sequence ID" value="MBA9003207.1"/>
    <property type="molecule type" value="Genomic_DNA"/>
</dbReference>
<name>A0A7W3MX00_9ACTN</name>
<dbReference type="AlphaFoldDB" id="A0A7W3MX00"/>
<proteinExistence type="predicted"/>
<dbReference type="PANTHER" id="PTHR30007:SF1">
    <property type="entry name" value="BLR1914 PROTEIN"/>
    <property type="match status" value="1"/>
</dbReference>
<dbReference type="GO" id="GO:0004803">
    <property type="term" value="F:transposase activity"/>
    <property type="evidence" value="ECO:0007669"/>
    <property type="project" value="InterPro"/>
</dbReference>
<feature type="domain" description="Transposase IS4-like" evidence="1">
    <location>
        <begin position="3"/>
        <end position="136"/>
    </location>
</feature>